<keyword evidence="1" id="KW-0614">Plasmid</keyword>
<reference evidence="1" key="1">
    <citation type="submission" date="2019-09" db="EMBL/GenBank/DDBJ databases">
        <authorList>
            <person name="Hjerde E."/>
        </authorList>
    </citation>
    <scope>NUCLEOTIDE SEQUENCE [LARGE SCALE GENOMIC DNA]</scope>
    <source>
        <strain evidence="1">06/09/160</strain>
        <plasmid evidence="1">pAWOD_2</plasmid>
    </source>
</reference>
<sequence length="153" mass="17473">MVIAMDIDKYTTYKSQYLEQYSQDVLAIWHSFEEKETWTLNSEIHDIAKIFNNLPSVCRYPLSDKTEHALADLIGLIAYLPFTESITAMAWCGFNSDAWGTAIYEYAYTTYNESIEKNTLVNNQIVIASKTIVQRVEEVAKISTLQTITGHSI</sequence>
<proteinExistence type="predicted"/>
<evidence type="ECO:0000313" key="1">
    <source>
        <dbReference type="EMBL" id="VVV07024.1"/>
    </source>
</evidence>
<protein>
    <submittedName>
        <fullName evidence="1">Uncharacterized protein</fullName>
    </submittedName>
</protein>
<accession>A0A5Q4ZYT1</accession>
<dbReference type="AlphaFoldDB" id="A0A5Q4ZYT1"/>
<name>A0A5Q4ZYT1_9GAMM</name>
<dbReference type="EMBL" id="LR721753">
    <property type="protein sequence ID" value="VVV07024.1"/>
    <property type="molecule type" value="Genomic_DNA"/>
</dbReference>
<organism evidence="1">
    <name type="scientific">Aliivibrio wodanis</name>
    <dbReference type="NCBI Taxonomy" id="80852"/>
    <lineage>
        <taxon>Bacteria</taxon>
        <taxon>Pseudomonadati</taxon>
        <taxon>Pseudomonadota</taxon>
        <taxon>Gammaproteobacteria</taxon>
        <taxon>Vibrionales</taxon>
        <taxon>Vibrionaceae</taxon>
        <taxon>Aliivibrio</taxon>
    </lineage>
</organism>
<gene>
    <name evidence="1" type="ORF">AW0309160_04518</name>
</gene>
<geneLocation type="plasmid" evidence="1">
    <name>pAWOD_2</name>
</geneLocation>
<dbReference type="RefSeq" id="WP_255257963.1">
    <property type="nucleotide sequence ID" value="NZ_LR721753.1"/>
</dbReference>